<accession>A0A8E6EZ16</accession>
<evidence type="ECO:0000256" key="1">
    <source>
        <dbReference type="SAM" id="Coils"/>
    </source>
</evidence>
<protein>
    <submittedName>
        <fullName evidence="3">DUF4139 domain-containing protein</fullName>
    </submittedName>
</protein>
<keyword evidence="2" id="KW-0732">Signal</keyword>
<proteinExistence type="predicted"/>
<dbReference type="PANTHER" id="PTHR31005:SF8">
    <property type="entry name" value="DUF4139 DOMAIN-CONTAINING PROTEIN"/>
    <property type="match status" value="1"/>
</dbReference>
<keyword evidence="4" id="KW-1185">Reference proteome</keyword>
<dbReference type="KEGG" id="tsph:KIH39_03270"/>
<organism evidence="3 4">
    <name type="scientific">Telmatocola sphagniphila</name>
    <dbReference type="NCBI Taxonomy" id="1123043"/>
    <lineage>
        <taxon>Bacteria</taxon>
        <taxon>Pseudomonadati</taxon>
        <taxon>Planctomycetota</taxon>
        <taxon>Planctomycetia</taxon>
        <taxon>Gemmatales</taxon>
        <taxon>Gemmataceae</taxon>
    </lineage>
</organism>
<feature type="coiled-coil region" evidence="1">
    <location>
        <begin position="657"/>
        <end position="715"/>
    </location>
</feature>
<dbReference type="Proteomes" id="UP000676194">
    <property type="component" value="Chromosome"/>
</dbReference>
<feature type="chain" id="PRO_5034531680" evidence="2">
    <location>
        <begin position="31"/>
        <end position="733"/>
    </location>
</feature>
<sequence>MKSLRRLLWLSPVVGAVGLASWLGAQPAKSAPDVPKSELKAITTLPISRVILFSSGVGHFSRSGEVEGDARVDLTFPENDINDLIKSMVLQDYSEKGRIAAVTCDSRDPIDRTLKSFAINLNNNPSLSQILNQARGEKIEVSLQQNATSQPAQLTGSIIGIEHKKEKDQVEAEILNMWCAEGVRSIKLSELQRIRFLNPVIESEFRRALDVLALSHDSQKKAVSLHFAGEGKRKVQVSYVVENPIWKTSYRLVLDKAGKPFLQGWAVVENPTDEDWTNVSMALISGRPISFKMDLYNPIYVPRPTVEPELFASLRPPTYSGALARASKGEDAVAFAPAPMAPGAGGFAGGPGGGFGGGRGAMAKSASAADKPMAANMLGGNIANGEGSRQLQEQLRERMNLGAGISSVASASQLGDYFQYVIDNPVSLARQKSSLLPIVNKEIDGTRVSIYNPNVQAKHPLLGLKFKNTSGFHLSQGPITVFEGSTYAGDTRILDIQPNEERLVSYAVDLGTEVSAKNTPGSGKITQLKIQKGVVFTKTRFREEKVYDVVNRSTTDRTLLIEHPNRKNLGFSIVGTNKPVEETADQFRFQTAVPAGKSLSYTVAEERELGTEMVLTNSQDNQIRYVINLNEASTAVKEKLMEALSLKKKWDDTRRDIQEVNNRINTITQDQNRLRQNFRELPKESEAYKKYLKKFDEQEKEMDQLSDKLRDLQKQDQLGRVAYENYLGNLTVE</sequence>
<gene>
    <name evidence="3" type="ORF">KIH39_03270</name>
</gene>
<evidence type="ECO:0000313" key="3">
    <source>
        <dbReference type="EMBL" id="QVL32951.1"/>
    </source>
</evidence>
<evidence type="ECO:0000313" key="4">
    <source>
        <dbReference type="Proteomes" id="UP000676194"/>
    </source>
</evidence>
<dbReference type="PANTHER" id="PTHR31005">
    <property type="entry name" value="DUF4139 DOMAIN-CONTAINING PROTEIN"/>
    <property type="match status" value="1"/>
</dbReference>
<dbReference type="EMBL" id="CP074694">
    <property type="protein sequence ID" value="QVL32951.1"/>
    <property type="molecule type" value="Genomic_DNA"/>
</dbReference>
<evidence type="ECO:0000256" key="2">
    <source>
        <dbReference type="SAM" id="SignalP"/>
    </source>
</evidence>
<reference evidence="3" key="1">
    <citation type="submission" date="2021-05" db="EMBL/GenBank/DDBJ databases">
        <title>Complete genome sequence of the cellulolytic planctomycete Telmatocola sphagniphila SP2T and characterization of the first cellulase from planctomycetes.</title>
        <authorList>
            <person name="Rakitin A.L."/>
            <person name="Beletsky A.V."/>
            <person name="Naumoff D.G."/>
            <person name="Kulichevskaya I.S."/>
            <person name="Mardanov A.V."/>
            <person name="Ravin N.V."/>
            <person name="Dedysh S.N."/>
        </authorList>
    </citation>
    <scope>NUCLEOTIDE SEQUENCE</scope>
    <source>
        <strain evidence="3">SP2T</strain>
    </source>
</reference>
<dbReference type="InterPro" id="IPR011935">
    <property type="entry name" value="CHP02231"/>
</dbReference>
<dbReference type="RefSeq" id="WP_213497841.1">
    <property type="nucleotide sequence ID" value="NZ_CP074694.1"/>
</dbReference>
<keyword evidence="1" id="KW-0175">Coiled coil</keyword>
<name>A0A8E6EZ16_9BACT</name>
<feature type="signal peptide" evidence="2">
    <location>
        <begin position="1"/>
        <end position="30"/>
    </location>
</feature>
<dbReference type="AlphaFoldDB" id="A0A8E6EZ16"/>